<comment type="similarity">
    <text evidence="2">Belongs to the chromate ion transporter (CHR) (TC 2.A.51) family.</text>
</comment>
<organism evidence="8">
    <name type="scientific">Candidatus Atribacter allofermentans</name>
    <dbReference type="NCBI Taxonomy" id="1852833"/>
    <lineage>
        <taxon>Bacteria</taxon>
        <taxon>Pseudomonadati</taxon>
        <taxon>Atribacterota</taxon>
        <taxon>Atribacteria</taxon>
        <taxon>Atribacterales</taxon>
        <taxon>Atribacteraceae</taxon>
        <taxon>Atribacter</taxon>
    </lineage>
</organism>
<keyword evidence="4 7" id="KW-0812">Transmembrane</keyword>
<evidence type="ECO:0000256" key="3">
    <source>
        <dbReference type="ARBA" id="ARBA00022475"/>
    </source>
</evidence>
<dbReference type="Proteomes" id="UP000485569">
    <property type="component" value="Unassembled WGS sequence"/>
</dbReference>
<sequence length="182" mass="19976">MDVLIKRKKGILRILFLSFFQIGAFTWGGGYAMVPLIQRELVQKKRLMNDEDFINILSIAQSFPGAIAINTAGLVGNRLAGFPGLLVAILGSVLPSFTVMIMAATILFHFGDLVLVQRFFRGAVPAIVALIATGIFSIAKRALKQRFDLILSGVLFVLVLVFDFHPFWIILIGALTGLVRKS</sequence>
<dbReference type="GO" id="GO:0015109">
    <property type="term" value="F:chromate transmembrane transporter activity"/>
    <property type="evidence" value="ECO:0007669"/>
    <property type="project" value="InterPro"/>
</dbReference>
<dbReference type="EMBL" id="MWBQ01000025">
    <property type="protein sequence ID" value="OQA61007.1"/>
    <property type="molecule type" value="Genomic_DNA"/>
</dbReference>
<feature type="transmembrane region" description="Helical" evidence="7">
    <location>
        <begin position="119"/>
        <end position="138"/>
    </location>
</feature>
<dbReference type="AlphaFoldDB" id="A0A1V5T2L2"/>
<feature type="transmembrane region" description="Helical" evidence="7">
    <location>
        <begin position="85"/>
        <end position="107"/>
    </location>
</feature>
<comment type="subcellular location">
    <subcellularLocation>
        <location evidence="1">Cell membrane</location>
        <topology evidence="1">Multi-pass membrane protein</topology>
    </subcellularLocation>
</comment>
<reference evidence="8" key="1">
    <citation type="submission" date="2017-02" db="EMBL/GenBank/DDBJ databases">
        <title>Delving into the versatile metabolic prowess of the omnipresent phylum Bacteroidetes.</title>
        <authorList>
            <person name="Nobu M.K."/>
            <person name="Mei R."/>
            <person name="Narihiro T."/>
            <person name="Kuroda K."/>
            <person name="Liu W.-T."/>
        </authorList>
    </citation>
    <scope>NUCLEOTIDE SEQUENCE</scope>
    <source>
        <strain evidence="8">ADurb.Bin276</strain>
    </source>
</reference>
<evidence type="ECO:0000313" key="8">
    <source>
        <dbReference type="EMBL" id="OQA61007.1"/>
    </source>
</evidence>
<evidence type="ECO:0000256" key="4">
    <source>
        <dbReference type="ARBA" id="ARBA00022692"/>
    </source>
</evidence>
<gene>
    <name evidence="8" type="primary">chrA1</name>
    <name evidence="8" type="ORF">BWY41_00401</name>
</gene>
<accession>A0A1V5T2L2</accession>
<keyword evidence="3" id="KW-1003">Cell membrane</keyword>
<comment type="caution">
    <text evidence="8">The sequence shown here is derived from an EMBL/GenBank/DDBJ whole genome shotgun (WGS) entry which is preliminary data.</text>
</comment>
<feature type="transmembrane region" description="Helical" evidence="7">
    <location>
        <begin position="150"/>
        <end position="179"/>
    </location>
</feature>
<keyword evidence="5 7" id="KW-1133">Transmembrane helix</keyword>
<evidence type="ECO:0000256" key="2">
    <source>
        <dbReference type="ARBA" id="ARBA00005262"/>
    </source>
</evidence>
<dbReference type="InterPro" id="IPR003370">
    <property type="entry name" value="Chromate_transpt"/>
</dbReference>
<name>A0A1V5T2L2_9BACT</name>
<protein>
    <submittedName>
        <fullName evidence="8">Chromate transport protein</fullName>
    </submittedName>
</protein>
<proteinExistence type="inferred from homology"/>
<dbReference type="Pfam" id="PF02417">
    <property type="entry name" value="Chromate_transp"/>
    <property type="match status" value="1"/>
</dbReference>
<feature type="transmembrane region" description="Helical" evidence="7">
    <location>
        <begin position="53"/>
        <end position="73"/>
    </location>
</feature>
<keyword evidence="6 7" id="KW-0472">Membrane</keyword>
<dbReference type="PANTHER" id="PTHR43663">
    <property type="entry name" value="CHROMATE TRANSPORT PROTEIN-RELATED"/>
    <property type="match status" value="1"/>
</dbReference>
<evidence type="ECO:0000256" key="5">
    <source>
        <dbReference type="ARBA" id="ARBA00022989"/>
    </source>
</evidence>
<dbReference type="GO" id="GO:0005886">
    <property type="term" value="C:plasma membrane"/>
    <property type="evidence" value="ECO:0007669"/>
    <property type="project" value="UniProtKB-SubCell"/>
</dbReference>
<dbReference type="PANTHER" id="PTHR43663:SF2">
    <property type="entry name" value="CHROMATE TRANSPORT PROTEIN-RELATED"/>
    <property type="match status" value="1"/>
</dbReference>
<evidence type="ECO:0000256" key="1">
    <source>
        <dbReference type="ARBA" id="ARBA00004651"/>
    </source>
</evidence>
<feature type="transmembrane region" description="Helical" evidence="7">
    <location>
        <begin position="12"/>
        <end position="33"/>
    </location>
</feature>
<evidence type="ECO:0000256" key="7">
    <source>
        <dbReference type="SAM" id="Phobius"/>
    </source>
</evidence>
<evidence type="ECO:0000256" key="6">
    <source>
        <dbReference type="ARBA" id="ARBA00023136"/>
    </source>
</evidence>
<dbReference type="InterPro" id="IPR052518">
    <property type="entry name" value="CHR_Transporter"/>
</dbReference>